<comment type="catalytic activity">
    <reaction evidence="2">
        <text>2 GTP = 3',3'-c-di-GMP + 2 diphosphate</text>
        <dbReference type="Rhea" id="RHEA:24898"/>
        <dbReference type="ChEBI" id="CHEBI:33019"/>
        <dbReference type="ChEBI" id="CHEBI:37565"/>
        <dbReference type="ChEBI" id="CHEBI:58805"/>
        <dbReference type="EC" id="2.7.7.65"/>
    </reaction>
</comment>
<proteinExistence type="predicted"/>
<dbReference type="CDD" id="cd01949">
    <property type="entry name" value="GGDEF"/>
    <property type="match status" value="1"/>
</dbReference>
<name>A0A080M2G8_9PROT</name>
<reference evidence="5 6" key="1">
    <citation type="submission" date="2014-02" db="EMBL/GenBank/DDBJ databases">
        <title>Expanding our view of genomic diversity in Candidatus Accumulibacter clades.</title>
        <authorList>
            <person name="Skennerton C.T."/>
            <person name="Barr J.J."/>
            <person name="Slater F.R."/>
            <person name="Bond P.L."/>
            <person name="Tyson G.W."/>
        </authorList>
    </citation>
    <scope>NUCLEOTIDE SEQUENCE [LARGE SCALE GENOMIC DNA]</scope>
    <source>
        <strain evidence="6">BA-91</strain>
    </source>
</reference>
<dbReference type="Gene3D" id="3.30.70.270">
    <property type="match status" value="1"/>
</dbReference>
<dbReference type="InterPro" id="IPR054327">
    <property type="entry name" value="His-kinase-like_sensor"/>
</dbReference>
<protein>
    <recommendedName>
        <fullName evidence="1">diguanylate cyclase</fullName>
        <ecNumber evidence="1">2.7.7.65</ecNumber>
    </recommendedName>
</protein>
<dbReference type="Pfam" id="PF00990">
    <property type="entry name" value="GGDEF"/>
    <property type="match status" value="1"/>
</dbReference>
<keyword evidence="3" id="KW-1133">Transmembrane helix</keyword>
<dbReference type="GO" id="GO:0005886">
    <property type="term" value="C:plasma membrane"/>
    <property type="evidence" value="ECO:0007669"/>
    <property type="project" value="TreeGrafter"/>
</dbReference>
<organism evidence="5 6">
    <name type="scientific">Candidatus Accumulibacter phosphatis</name>
    <dbReference type="NCBI Taxonomy" id="327160"/>
    <lineage>
        <taxon>Bacteria</taxon>
        <taxon>Pseudomonadati</taxon>
        <taxon>Pseudomonadota</taxon>
        <taxon>Betaproteobacteria</taxon>
        <taxon>Candidatus Accumulibacter</taxon>
    </lineage>
</organism>
<keyword evidence="3" id="KW-0812">Transmembrane</keyword>
<dbReference type="Proteomes" id="UP000020077">
    <property type="component" value="Unassembled WGS sequence"/>
</dbReference>
<dbReference type="PROSITE" id="PS50887">
    <property type="entry name" value="GGDEF"/>
    <property type="match status" value="1"/>
</dbReference>
<feature type="domain" description="GGDEF" evidence="4">
    <location>
        <begin position="371"/>
        <end position="502"/>
    </location>
</feature>
<dbReference type="EMBL" id="JDVG02000556">
    <property type="protein sequence ID" value="KFB71359.1"/>
    <property type="molecule type" value="Genomic_DNA"/>
</dbReference>
<dbReference type="NCBIfam" id="TIGR00254">
    <property type="entry name" value="GGDEF"/>
    <property type="match status" value="1"/>
</dbReference>
<evidence type="ECO:0000313" key="6">
    <source>
        <dbReference type="Proteomes" id="UP000020077"/>
    </source>
</evidence>
<dbReference type="Gene3D" id="3.30.450.20">
    <property type="entry name" value="PAS domain"/>
    <property type="match status" value="2"/>
</dbReference>
<dbReference type="InterPro" id="IPR043128">
    <property type="entry name" value="Rev_trsase/Diguanyl_cyclase"/>
</dbReference>
<evidence type="ECO:0000259" key="4">
    <source>
        <dbReference type="PROSITE" id="PS50887"/>
    </source>
</evidence>
<dbReference type="InterPro" id="IPR000160">
    <property type="entry name" value="GGDEF_dom"/>
</dbReference>
<dbReference type="GO" id="GO:1902201">
    <property type="term" value="P:negative regulation of bacterial-type flagellum-dependent cell motility"/>
    <property type="evidence" value="ECO:0007669"/>
    <property type="project" value="TreeGrafter"/>
</dbReference>
<evidence type="ECO:0000256" key="2">
    <source>
        <dbReference type="ARBA" id="ARBA00034247"/>
    </source>
</evidence>
<dbReference type="SMART" id="SM00267">
    <property type="entry name" value="GGDEF"/>
    <property type="match status" value="1"/>
</dbReference>
<evidence type="ECO:0000256" key="3">
    <source>
        <dbReference type="SAM" id="Phobius"/>
    </source>
</evidence>
<comment type="caution">
    <text evidence="5">The sequence shown here is derived from an EMBL/GenBank/DDBJ whole genome shotgun (WGS) entry which is preliminary data.</text>
</comment>
<dbReference type="GO" id="GO:0043709">
    <property type="term" value="P:cell adhesion involved in single-species biofilm formation"/>
    <property type="evidence" value="ECO:0007669"/>
    <property type="project" value="TreeGrafter"/>
</dbReference>
<dbReference type="PANTHER" id="PTHR45138">
    <property type="entry name" value="REGULATORY COMPONENTS OF SENSORY TRANSDUCTION SYSTEM"/>
    <property type="match status" value="1"/>
</dbReference>
<feature type="transmembrane region" description="Helical" evidence="3">
    <location>
        <begin position="29"/>
        <end position="50"/>
    </location>
</feature>
<evidence type="ECO:0000256" key="1">
    <source>
        <dbReference type="ARBA" id="ARBA00012528"/>
    </source>
</evidence>
<dbReference type="PANTHER" id="PTHR45138:SF9">
    <property type="entry name" value="DIGUANYLATE CYCLASE DGCM-RELATED"/>
    <property type="match status" value="1"/>
</dbReference>
<dbReference type="CDD" id="cd12915">
    <property type="entry name" value="PDC2_DGC_like"/>
    <property type="match status" value="1"/>
</dbReference>
<dbReference type="Pfam" id="PF22588">
    <property type="entry name" value="dCache_1_like"/>
    <property type="match status" value="1"/>
</dbReference>
<evidence type="ECO:0000313" key="5">
    <source>
        <dbReference type="EMBL" id="KFB71359.1"/>
    </source>
</evidence>
<dbReference type="InterPro" id="IPR029787">
    <property type="entry name" value="Nucleotide_cyclase"/>
</dbReference>
<dbReference type="EC" id="2.7.7.65" evidence="1"/>
<dbReference type="GO" id="GO:0052621">
    <property type="term" value="F:diguanylate cyclase activity"/>
    <property type="evidence" value="ECO:0007669"/>
    <property type="project" value="UniProtKB-EC"/>
</dbReference>
<gene>
    <name evidence="5" type="primary">pleD_8</name>
    <name evidence="5" type="ORF">AW09_003505</name>
</gene>
<dbReference type="FunFam" id="3.30.70.270:FF:000001">
    <property type="entry name" value="Diguanylate cyclase domain protein"/>
    <property type="match status" value="1"/>
</dbReference>
<dbReference type="SUPFAM" id="SSF55073">
    <property type="entry name" value="Nucleotide cyclase"/>
    <property type="match status" value="1"/>
</dbReference>
<sequence length="502" mass="55225">MLDQSEARQADGMVTQPIRHLEAWANPRTVVVLTLLLLGALWTTVIVSAVSARDASIASTGELLQRLNHALEEETRQQFRLADTFLATCEHWLQTNPARDPRSNAAFRKLVEGFRSRTAQSIDILLLAADGEAFDVLESSRRPLENAAGSHFLKDALASPGLFIGAPTLNPLRGHYGLPIALALHRPAHGIQLLLAVIDLPTLTRTYDEQRHQPGGAITLLRLDGTVLARAPDDTPRLGQSLANSRLFTQHLRQQPRAFVLLDDGANQAKELVSYSSMHDFPLLIMVSADYDEVLTPWLRQTLWVFLLALGVTVPLAVVAYRSLRLLQALANQDGQLQQLTTTDQLTGISSRKHLIDTLNHELNRAHRYRSPLSFLLLDIDFFQRINDGYGHVVGDQVLIEFAHAAKKDLRDMDLLGRLGGGEFALLLPNTEVNEAIPIAERVRAAIARISIPSDNGTVQFTVSVGASQASPTDRSIDDLLKRATEALHKAKAAGHDQLAIV</sequence>
<dbReference type="InterPro" id="IPR050469">
    <property type="entry name" value="Diguanylate_Cyclase"/>
</dbReference>
<keyword evidence="3" id="KW-0472">Membrane</keyword>
<accession>A0A080M2G8</accession>
<dbReference type="AlphaFoldDB" id="A0A080M2G8"/>